<dbReference type="Proteomes" id="UP000011717">
    <property type="component" value="Unassembled WGS sequence"/>
</dbReference>
<feature type="transmembrane region" description="Helical" evidence="2">
    <location>
        <begin position="32"/>
        <end position="51"/>
    </location>
</feature>
<dbReference type="EMBL" id="AMRV01000004">
    <property type="protein sequence ID" value="EMD83050.1"/>
    <property type="molecule type" value="Genomic_DNA"/>
</dbReference>
<dbReference type="AlphaFoldDB" id="M2SCE5"/>
<proteinExistence type="predicted"/>
<feature type="region of interest" description="Disordered" evidence="1">
    <location>
        <begin position="1"/>
        <end position="26"/>
    </location>
</feature>
<comment type="caution">
    <text evidence="3">The sequence shown here is derived from an EMBL/GenBank/DDBJ whole genome shotgun (WGS) entry which is preliminary data.</text>
</comment>
<organism evidence="3 4">
    <name type="scientific">Pacificimonas flava</name>
    <dbReference type="NCBI Taxonomy" id="1234595"/>
    <lineage>
        <taxon>Bacteria</taxon>
        <taxon>Pseudomonadati</taxon>
        <taxon>Pseudomonadota</taxon>
        <taxon>Alphaproteobacteria</taxon>
        <taxon>Sphingomonadales</taxon>
        <taxon>Sphingosinicellaceae</taxon>
        <taxon>Pacificimonas</taxon>
    </lineage>
</organism>
<evidence type="ECO:0000313" key="4">
    <source>
        <dbReference type="Proteomes" id="UP000011717"/>
    </source>
</evidence>
<accession>M2SCE5</accession>
<gene>
    <name evidence="3" type="ORF">C725_1648</name>
</gene>
<keyword evidence="4" id="KW-1185">Reference proteome</keyword>
<keyword evidence="2" id="KW-0472">Membrane</keyword>
<evidence type="ECO:0000256" key="1">
    <source>
        <dbReference type="SAM" id="MobiDB-lite"/>
    </source>
</evidence>
<name>M2SCE5_9SPHN</name>
<evidence type="ECO:0000256" key="2">
    <source>
        <dbReference type="SAM" id="Phobius"/>
    </source>
</evidence>
<protein>
    <submittedName>
        <fullName evidence="3">Uncharacterized protein</fullName>
    </submittedName>
</protein>
<keyword evidence="2" id="KW-1133">Transmembrane helix</keyword>
<sequence length="53" mass="5927">MAIRSRNGRERVSENEGTAMAKRQKKKRSDKNLIIILGTAAALMGAFFLYITV</sequence>
<reference evidence="3 4" key="1">
    <citation type="journal article" date="2013" name="Genome Announc.">
        <title>Draft Genome Sequence of Strain JLT2015T, Belonging to the Family Sphingomonadaceae of the Alphaproteobacteria.</title>
        <authorList>
            <person name="Tang K."/>
            <person name="Liu K."/>
            <person name="Li S."/>
            <person name="Jiao N."/>
        </authorList>
    </citation>
    <scope>NUCLEOTIDE SEQUENCE [LARGE SCALE GENOMIC DNA]</scope>
    <source>
        <strain evidence="3 4">JLT2015</strain>
    </source>
</reference>
<evidence type="ECO:0000313" key="3">
    <source>
        <dbReference type="EMBL" id="EMD83050.1"/>
    </source>
</evidence>
<keyword evidence="2" id="KW-0812">Transmembrane</keyword>